<dbReference type="Gene3D" id="3.30.1490.70">
    <property type="match status" value="1"/>
</dbReference>
<dbReference type="NCBIfam" id="TIGR02776">
    <property type="entry name" value="NHEJ_ligase_prk"/>
    <property type="match status" value="1"/>
</dbReference>
<dbReference type="CDD" id="cd04862">
    <property type="entry name" value="PaeLigD_Pol_like"/>
    <property type="match status" value="1"/>
</dbReference>
<dbReference type="InterPro" id="IPR012340">
    <property type="entry name" value="NA-bd_OB-fold"/>
</dbReference>
<evidence type="ECO:0000259" key="21">
    <source>
        <dbReference type="PROSITE" id="PS50160"/>
    </source>
</evidence>
<dbReference type="GO" id="GO:0004527">
    <property type="term" value="F:exonuclease activity"/>
    <property type="evidence" value="ECO:0007669"/>
    <property type="project" value="UniProtKB-KW"/>
</dbReference>
<dbReference type="PANTHER" id="PTHR42705">
    <property type="entry name" value="BIFUNCTIONAL NON-HOMOLOGOUS END JOINING PROTEIN LIGD"/>
    <property type="match status" value="1"/>
</dbReference>
<keyword evidence="6" id="KW-0540">Nuclease</keyword>
<evidence type="ECO:0000256" key="2">
    <source>
        <dbReference type="ARBA" id="ARBA00012727"/>
    </source>
</evidence>
<dbReference type="InterPro" id="IPR052171">
    <property type="entry name" value="NHEJ_LigD"/>
</dbReference>
<keyword evidence="12" id="KW-0067">ATP-binding</keyword>
<dbReference type="GO" id="GO:0003677">
    <property type="term" value="F:DNA binding"/>
    <property type="evidence" value="ECO:0007669"/>
    <property type="project" value="UniProtKB-KW"/>
</dbReference>
<dbReference type="InterPro" id="IPR014145">
    <property type="entry name" value="LigD_pol_dom"/>
</dbReference>
<dbReference type="CDD" id="cd07971">
    <property type="entry name" value="OBF_DNA_ligase_LigD"/>
    <property type="match status" value="1"/>
</dbReference>
<evidence type="ECO:0000256" key="11">
    <source>
        <dbReference type="ARBA" id="ARBA00022839"/>
    </source>
</evidence>
<dbReference type="Pfam" id="PF04679">
    <property type="entry name" value="DNA_ligase_A_C"/>
    <property type="match status" value="1"/>
</dbReference>
<evidence type="ECO:0000256" key="7">
    <source>
        <dbReference type="ARBA" id="ARBA00022723"/>
    </source>
</evidence>
<dbReference type="InterPro" id="IPR014143">
    <property type="entry name" value="NHEJ_ligase_prk"/>
</dbReference>
<dbReference type="Pfam" id="PF13298">
    <property type="entry name" value="LigD_N"/>
    <property type="match status" value="1"/>
</dbReference>
<evidence type="ECO:0000313" key="23">
    <source>
        <dbReference type="Proteomes" id="UP000183287"/>
    </source>
</evidence>
<comment type="cofactor">
    <cofactor evidence="1">
        <name>Mn(2+)</name>
        <dbReference type="ChEBI" id="CHEBI:29035"/>
    </cofactor>
</comment>
<keyword evidence="9" id="KW-0227">DNA damage</keyword>
<organism evidence="22 23">
    <name type="scientific">Nitrosomonas communis</name>
    <dbReference type="NCBI Taxonomy" id="44574"/>
    <lineage>
        <taxon>Bacteria</taxon>
        <taxon>Pseudomonadati</taxon>
        <taxon>Pseudomonadota</taxon>
        <taxon>Betaproteobacteria</taxon>
        <taxon>Nitrosomonadales</taxon>
        <taxon>Nitrosomonadaceae</taxon>
        <taxon>Nitrosomonas</taxon>
    </lineage>
</organism>
<keyword evidence="14" id="KW-0238">DNA-binding</keyword>
<keyword evidence="4" id="KW-0808">Transferase</keyword>
<dbReference type="NCBIfam" id="TIGR02778">
    <property type="entry name" value="ligD_pol"/>
    <property type="match status" value="1"/>
</dbReference>
<dbReference type="SUPFAM" id="SSF56091">
    <property type="entry name" value="DNA ligase/mRNA capping enzyme, catalytic domain"/>
    <property type="match status" value="1"/>
</dbReference>
<evidence type="ECO:0000256" key="9">
    <source>
        <dbReference type="ARBA" id="ARBA00022763"/>
    </source>
</evidence>
<keyword evidence="18" id="KW-0511">Multifunctional enzyme</keyword>
<evidence type="ECO:0000256" key="8">
    <source>
        <dbReference type="ARBA" id="ARBA00022741"/>
    </source>
</evidence>
<evidence type="ECO:0000256" key="1">
    <source>
        <dbReference type="ARBA" id="ARBA00001936"/>
    </source>
</evidence>
<evidence type="ECO:0000313" key="22">
    <source>
        <dbReference type="EMBL" id="SFM94996.1"/>
    </source>
</evidence>
<dbReference type="InterPro" id="IPR012309">
    <property type="entry name" value="DNA_ligase_ATP-dep_C"/>
</dbReference>
<proteinExistence type="predicted"/>
<dbReference type="Gene3D" id="3.90.920.10">
    <property type="entry name" value="DNA primase, PRIM domain"/>
    <property type="match status" value="1"/>
</dbReference>
<dbReference type="Gene3D" id="3.30.470.30">
    <property type="entry name" value="DNA ligase/mRNA capping enzyme"/>
    <property type="match status" value="1"/>
</dbReference>
<evidence type="ECO:0000256" key="12">
    <source>
        <dbReference type="ARBA" id="ARBA00022840"/>
    </source>
</evidence>
<keyword evidence="23" id="KW-1185">Reference proteome</keyword>
<dbReference type="GO" id="GO:0006310">
    <property type="term" value="P:DNA recombination"/>
    <property type="evidence" value="ECO:0007669"/>
    <property type="project" value="UniProtKB-KW"/>
</dbReference>
<reference evidence="23" key="1">
    <citation type="submission" date="2016-10" db="EMBL/GenBank/DDBJ databases">
        <authorList>
            <person name="Varghese N."/>
            <person name="Submissions S."/>
        </authorList>
    </citation>
    <scope>NUCLEOTIDE SEQUENCE [LARGE SCALE GENOMIC DNA]</scope>
    <source>
        <strain evidence="23">Nm44</strain>
    </source>
</reference>
<dbReference type="InterPro" id="IPR033651">
    <property type="entry name" value="PaeLigD_Pol-like"/>
</dbReference>
<dbReference type="SUPFAM" id="SSF50249">
    <property type="entry name" value="Nucleic acid-binding proteins"/>
    <property type="match status" value="1"/>
</dbReference>
<name>A0A1I4V1D6_9PROT</name>
<dbReference type="Pfam" id="PF21686">
    <property type="entry name" value="LigD_Prim-Pol"/>
    <property type="match status" value="1"/>
</dbReference>
<evidence type="ECO:0000256" key="4">
    <source>
        <dbReference type="ARBA" id="ARBA00022679"/>
    </source>
</evidence>
<dbReference type="EMBL" id="FOUB01000074">
    <property type="protein sequence ID" value="SFM94996.1"/>
    <property type="molecule type" value="Genomic_DNA"/>
</dbReference>
<keyword evidence="8" id="KW-0547">Nucleotide-binding</keyword>
<dbReference type="Gene3D" id="2.40.50.140">
    <property type="entry name" value="Nucleic acid-binding proteins"/>
    <property type="match status" value="1"/>
</dbReference>
<dbReference type="Proteomes" id="UP000183287">
    <property type="component" value="Unassembled WGS sequence"/>
</dbReference>
<dbReference type="GO" id="GO:0003887">
    <property type="term" value="F:DNA-directed DNA polymerase activity"/>
    <property type="evidence" value="ECO:0007669"/>
    <property type="project" value="UniProtKB-KW"/>
</dbReference>
<dbReference type="PROSITE" id="PS50160">
    <property type="entry name" value="DNA_LIGASE_A3"/>
    <property type="match status" value="1"/>
</dbReference>
<dbReference type="InterPro" id="IPR014144">
    <property type="entry name" value="LigD_PE_domain"/>
</dbReference>
<dbReference type="NCBIfam" id="TIGR02777">
    <property type="entry name" value="LigD_PE_dom"/>
    <property type="match status" value="1"/>
</dbReference>
<gene>
    <name evidence="22" type="ORF">SAMN05421863_107414</name>
</gene>
<keyword evidence="15" id="KW-0233">DNA recombination</keyword>
<keyword evidence="17" id="KW-0464">Manganese</keyword>
<evidence type="ECO:0000256" key="13">
    <source>
        <dbReference type="ARBA" id="ARBA00022932"/>
    </source>
</evidence>
<keyword evidence="16" id="KW-0234">DNA repair</keyword>
<dbReference type="STRING" id="44574.AAW31_04750"/>
<dbReference type="InterPro" id="IPR012310">
    <property type="entry name" value="DNA_ligase_ATP-dep_cent"/>
</dbReference>
<evidence type="ECO:0000256" key="20">
    <source>
        <dbReference type="ARBA" id="ARBA00034003"/>
    </source>
</evidence>
<keyword evidence="5" id="KW-0548">Nucleotidyltransferase</keyword>
<evidence type="ECO:0000256" key="3">
    <source>
        <dbReference type="ARBA" id="ARBA00022598"/>
    </source>
</evidence>
<keyword evidence="3" id="KW-0436">Ligase</keyword>
<evidence type="ECO:0000256" key="15">
    <source>
        <dbReference type="ARBA" id="ARBA00023172"/>
    </source>
</evidence>
<protein>
    <recommendedName>
        <fullName evidence="2">DNA ligase (ATP)</fullName>
        <ecNumber evidence="2">6.5.1.1</ecNumber>
    </recommendedName>
    <alternativeName>
        <fullName evidence="19">NHEJ DNA polymerase</fullName>
    </alternativeName>
</protein>
<accession>A0A1I4V1D6</accession>
<dbReference type="NCBIfam" id="TIGR02779">
    <property type="entry name" value="NHEJ_ligase_lig"/>
    <property type="match status" value="1"/>
</dbReference>
<evidence type="ECO:0000256" key="10">
    <source>
        <dbReference type="ARBA" id="ARBA00022801"/>
    </source>
</evidence>
<dbReference type="Pfam" id="PF01068">
    <property type="entry name" value="DNA_ligase_A_M"/>
    <property type="match status" value="1"/>
</dbReference>
<evidence type="ECO:0000256" key="16">
    <source>
        <dbReference type="ARBA" id="ARBA00023204"/>
    </source>
</evidence>
<keyword evidence="10" id="KW-0378">Hydrolase</keyword>
<evidence type="ECO:0000256" key="17">
    <source>
        <dbReference type="ARBA" id="ARBA00023211"/>
    </source>
</evidence>
<sequence length="844" mass="95575">MSRDLLKKYNEKRDFDITAEPKGKVGKRAKTNLRFVIQLHEATRTHYDFRLEWHGVMKSWAVAKGPSYDPADKRLAVRTEDHPMDYNDFEGVIAEKQYGAGPVMIWDKGTWKPEDDPDKMEKDGHITFTIEGGRMKGQWHLVRMHTPDKRENWILIKGKDDFALNKIENADFLKRENTSIVTGRTMDDIRKAGLGKTTERTKALKLEPIKPVSKPNKEASKPTTSLDALLKQYDEPELATLVDQTPEDDAWIHEIKFDGYRLMAFVSDGKVVLRTRGKKDWTHKFESLAKAIAALNVENAVFDLEACALDGNGRIAFGALQVALSNDEPEKIEGWIFDLLHLNGEALIQETLIDRKALLELILKEAKGPIHYSEHFESAPDLLDKACKIGAEGLVSKKKDSLYCGCRTKDWVKSKCGLEQEFVIGGLMPGKAHDKAIGALLLGYYKNNKFTYAGKVGTGFARELAHEIYQKLIALKTDKSPFLDKTPRGLREYIYVRPEKLCEVSFTEWTRDGRIRHASFKGLREDRSPKAVVEEIPQSLKEMTNDAKPRMKASAGSVAFNGVTITHPERIVYPDTVITKGKVAEYYAKVTPLMFPFVDKRLISFLRCTDGIGGECFFQRTAMEGLGSSVKSKTVTHKVNKHEYIYVEDEVGILQLAQMGTIEFHAWQSTLEHEGKPDQIIFDLDPDEGIPFEAVKLAAEDIRNRLEKVGLVSFPRLSGGKGVHIVVPIKPEHEWDEIKEFTREFSENMAREVPEAYVANMSKKKRAGKIFIDFFRNDFSSTAIVPFSLRARAGASIAWPVTWTELKKYKKANAITLENIDTKLLKNAEKVSAEFLKASQKLKL</sequence>
<dbReference type="OrthoDB" id="9802472at2"/>
<dbReference type="NCBIfam" id="NF004628">
    <property type="entry name" value="PRK05972.1"/>
    <property type="match status" value="1"/>
</dbReference>
<evidence type="ECO:0000256" key="19">
    <source>
        <dbReference type="ARBA" id="ARBA00029943"/>
    </source>
</evidence>
<keyword evidence="13" id="KW-0239">DNA-directed DNA polymerase</keyword>
<keyword evidence="11" id="KW-0269">Exonuclease</keyword>
<dbReference type="GO" id="GO:0003910">
    <property type="term" value="F:DNA ligase (ATP) activity"/>
    <property type="evidence" value="ECO:0007669"/>
    <property type="project" value="UniProtKB-EC"/>
</dbReference>
<dbReference type="PANTHER" id="PTHR42705:SF2">
    <property type="entry name" value="BIFUNCTIONAL NON-HOMOLOGOUS END JOINING PROTEIN LIGD"/>
    <property type="match status" value="1"/>
</dbReference>
<dbReference type="GO" id="GO:0046872">
    <property type="term" value="F:metal ion binding"/>
    <property type="evidence" value="ECO:0007669"/>
    <property type="project" value="UniProtKB-KW"/>
</dbReference>
<dbReference type="GO" id="GO:0005524">
    <property type="term" value="F:ATP binding"/>
    <property type="evidence" value="ECO:0007669"/>
    <property type="project" value="UniProtKB-KW"/>
</dbReference>
<dbReference type="AlphaFoldDB" id="A0A1I4V1D6"/>
<dbReference type="InterPro" id="IPR014146">
    <property type="entry name" value="LigD_ligase_dom"/>
</dbReference>
<dbReference type="EC" id="6.5.1.1" evidence="2"/>
<feature type="domain" description="ATP-dependent DNA ligase family profile" evidence="21">
    <location>
        <begin position="335"/>
        <end position="459"/>
    </location>
</feature>
<evidence type="ECO:0000256" key="14">
    <source>
        <dbReference type="ARBA" id="ARBA00023125"/>
    </source>
</evidence>
<keyword evidence="7" id="KW-0479">Metal-binding</keyword>
<evidence type="ECO:0000256" key="6">
    <source>
        <dbReference type="ARBA" id="ARBA00022722"/>
    </source>
</evidence>
<evidence type="ECO:0000256" key="5">
    <source>
        <dbReference type="ARBA" id="ARBA00022695"/>
    </source>
</evidence>
<dbReference type="CDD" id="cd07906">
    <property type="entry name" value="Adenylation_DNA_ligase_LigD_LigC"/>
    <property type="match status" value="1"/>
</dbReference>
<dbReference type="RefSeq" id="WP_074906872.1">
    <property type="nucleotide sequence ID" value="NZ_FOUB01000074.1"/>
</dbReference>
<dbReference type="GO" id="GO:0006281">
    <property type="term" value="P:DNA repair"/>
    <property type="evidence" value="ECO:0007669"/>
    <property type="project" value="UniProtKB-KW"/>
</dbReference>
<evidence type="ECO:0000256" key="18">
    <source>
        <dbReference type="ARBA" id="ARBA00023268"/>
    </source>
</evidence>
<comment type="catalytic activity">
    <reaction evidence="20">
        <text>ATP + (deoxyribonucleotide)n-3'-hydroxyl + 5'-phospho-(deoxyribonucleotide)m = (deoxyribonucleotide)n+m + AMP + diphosphate.</text>
        <dbReference type="EC" id="6.5.1.1"/>
    </reaction>
</comment>